<dbReference type="InterPro" id="IPR027417">
    <property type="entry name" value="P-loop_NTPase"/>
</dbReference>
<evidence type="ECO:0000313" key="6">
    <source>
        <dbReference type="EMBL" id="VUC37223.1"/>
    </source>
</evidence>
<dbReference type="InterPro" id="IPR036770">
    <property type="entry name" value="Ankyrin_rpt-contain_sf"/>
</dbReference>
<name>A0ABY6V0H7_BIOOC</name>
<protein>
    <recommendedName>
        <fullName evidence="5">Nephrocystin 3-like N-terminal domain-containing protein</fullName>
    </recommendedName>
</protein>
<dbReference type="PANTHER" id="PTHR24198">
    <property type="entry name" value="ANKYRIN REPEAT AND PROTEIN KINASE DOMAIN-CONTAINING PROTEIN"/>
    <property type="match status" value="1"/>
</dbReference>
<dbReference type="SUPFAM" id="SSF52540">
    <property type="entry name" value="P-loop containing nucleoside triphosphate hydrolases"/>
    <property type="match status" value="1"/>
</dbReference>
<evidence type="ECO:0000256" key="4">
    <source>
        <dbReference type="SAM" id="MobiDB-lite"/>
    </source>
</evidence>
<organism evidence="6 7">
    <name type="scientific">Bionectria ochroleuca</name>
    <name type="common">Gliocladium roseum</name>
    <dbReference type="NCBI Taxonomy" id="29856"/>
    <lineage>
        <taxon>Eukaryota</taxon>
        <taxon>Fungi</taxon>
        <taxon>Dikarya</taxon>
        <taxon>Ascomycota</taxon>
        <taxon>Pezizomycotina</taxon>
        <taxon>Sordariomycetes</taxon>
        <taxon>Hypocreomycetidae</taxon>
        <taxon>Hypocreales</taxon>
        <taxon>Bionectriaceae</taxon>
        <taxon>Clonostachys</taxon>
    </lineage>
</organism>
<feature type="repeat" description="ANK" evidence="3">
    <location>
        <begin position="1573"/>
        <end position="1605"/>
    </location>
</feature>
<comment type="caution">
    <text evidence="6">The sequence shown here is derived from an EMBL/GenBank/DDBJ whole genome shotgun (WGS) entry which is preliminary data.</text>
</comment>
<dbReference type="PROSITE" id="PS50297">
    <property type="entry name" value="ANK_REP_REGION"/>
    <property type="match status" value="5"/>
</dbReference>
<dbReference type="SMART" id="SM00248">
    <property type="entry name" value="ANK"/>
    <property type="match status" value="10"/>
</dbReference>
<dbReference type="InterPro" id="IPR002110">
    <property type="entry name" value="Ankyrin_rpt"/>
</dbReference>
<feature type="repeat" description="ANK" evidence="3">
    <location>
        <begin position="1442"/>
        <end position="1474"/>
    </location>
</feature>
<accession>A0ABY6V0H7</accession>
<gene>
    <name evidence="6" type="ORF">CLO192961_LOCUS466293</name>
</gene>
<sequence length="1726" mass="193522">MSGRRRNVVYRLRGLPLNVSDTEAADALATLLSDDERQFIHPKIRLVPSCYRDDPTTTAFVTLDSTPSFLAELDKEPLEDWQEEVEIGDEVLDINFDRHFHGFTQLYRTKPDILVKADIIALSGLDGHTFGSWRGKGKLRRMWLQDFLEGDSPDCRTMIYGYNSRLQSRGINTMFDYCAEFIQELEKVRSSSEEISRPLILIGHSFGGLIVAQALVKAKQLDRDPNPSIRALYDAIIGILFFATPHRGILIDDIQSMVGEQGPNPRTALVDQIQSGSQQLKDQLDHFKNLIQGRKIISFIEMQQTRSLVRNAETGVWSRSGGFITMLEPGAALLDLPDRDEIKIRADADHSSIVKFDSKHNPTYRSAIHYIRELERIATQKLEGEHTLEKRPPGVPSHQPTVEQPTGDEVSKSSIDRTGLTVLYEPKNPIADIILVPGLGGHPWRTWAYGITEADDHMGTPICSAYWPKQFLPTKCDDARIMTFGFVQETRDVSNLLVKAPELLSALVRSRPLGRSIIFVTHSLGGILVKETLRLAEIGTTLQMKDIVSYTFAVVFLSTPHHGDQDGSSLTEVVSTMVQHLEPETQNSPVNPSAELQHSLDSCRQTFISQSKKNGYQIKDFVENVDAILPKAVTAFALRAEKINKSHSEISRFKALEDPGYRQVSDSLQALMRSVNRQQLYLRDQCLASLFFPELENRESDITPALEDTGDWIFKNPDFINWTKWKDSAQKSNNIIWLKGKPGSGKSTLMKKALCHSKALGLSNSISVAGFFFTTRGNIQLQKTPTGLFRTILFDLLKQDKVLLSAFILEFIKKRATLESTVSWRVVELENFLRSAYSGQIQSIQKAVIYVDALDECDDVDGQDIVRDLVNYFRSLTKGPMIKVCLSSRHYPHINIPDCPQIVVEAFNSEDVLHFVNTKLCPESKQDRSRRYAKAIASRADGVFLWVILVVKSLNIDLDNERTDEELEETLNALPQKLEDLFGSLFVGKRSKIEMQKATSIFSLILTSARPLNRHEIRHALSLSAKDTAPASEVEQWQDSSHCLPFKIEAFQTSLRFYTRGLAEVSVRWADHAIDSESEFLSMETKGTRDLFKPSSYRDTSWKDMTFHGKNLYDNDGGYSFQEEDVEKVWNVNFYSDGPEEFEPDISFPLPDEPTAPPIPITPIFPEMSLGPVQFIHESVREYFLSSKGFLALEKTKTPLTLAEQHLKYIELCMRALSFSPSSRRPADVRNFHRRFPLFAYAGNNLPYHISQAELGGAVCEKLICSLVSEGSSDFWAKWRNCLEALKTSGRLKELTKTVDHKYILDSPPFHFLCRMEFFLSAEMFLRHGGNINCRGAHMKTALHYAIEDASVKRVEFLTQRNIDLHSKDIKGNTPLHRAASCKVSKWEMDILLAPIFQDSSCLFDTNASGNTPLHEAAGSGNSILVQALLSRGAVPNATNKTGSTSLHLAVQGGHDDIVQLLVEAGAEPKIMNDEGTMPLHLACQAGRGTAIASILRSPKVDPSLPNAQGDAPMHLAAEVRNIGPIQDLVRNNADINARNRRWLSPLHLRITAGLQIKFLVASGANIEAKTPSGQTPLHLAANCDHIDAAIVLIDSGANISAADYDGKTVLHYAVWKENFGRWFLTNILQRKIEMDVSKPDRSGRTPLHYAAQAGYPALFKMLLRSGAEGDLARKDRNNCTPVDYAGSGTIESIREILEDKGYKTSMRFVNGTMKRVYEAPRQSVD</sequence>
<evidence type="ECO:0000256" key="2">
    <source>
        <dbReference type="ARBA" id="ARBA00023043"/>
    </source>
</evidence>
<keyword evidence="7" id="KW-1185">Reference proteome</keyword>
<dbReference type="Pfam" id="PF13857">
    <property type="entry name" value="Ank_5"/>
    <property type="match status" value="1"/>
</dbReference>
<dbReference type="PANTHER" id="PTHR24198:SF165">
    <property type="entry name" value="ANKYRIN REPEAT-CONTAINING PROTEIN-RELATED"/>
    <property type="match status" value="1"/>
</dbReference>
<evidence type="ECO:0000259" key="5">
    <source>
        <dbReference type="Pfam" id="PF24883"/>
    </source>
</evidence>
<feature type="repeat" description="ANK" evidence="3">
    <location>
        <begin position="1409"/>
        <end position="1441"/>
    </location>
</feature>
<dbReference type="EMBL" id="CABFNS010000937">
    <property type="protein sequence ID" value="VUC37223.1"/>
    <property type="molecule type" value="Genomic_DNA"/>
</dbReference>
<dbReference type="Proteomes" id="UP000766486">
    <property type="component" value="Unassembled WGS sequence"/>
</dbReference>
<feature type="repeat" description="ANK" evidence="3">
    <location>
        <begin position="1509"/>
        <end position="1541"/>
    </location>
</feature>
<proteinExistence type="predicted"/>
<feature type="repeat" description="ANK" evidence="3">
    <location>
        <begin position="1338"/>
        <end position="1370"/>
    </location>
</feature>
<reference evidence="6 7" key="1">
    <citation type="submission" date="2019-06" db="EMBL/GenBank/DDBJ databases">
        <authorList>
            <person name="Broberg M."/>
        </authorList>
    </citation>
    <scope>NUCLEOTIDE SEQUENCE [LARGE SCALE GENOMIC DNA]</scope>
</reference>
<dbReference type="SUPFAM" id="SSF48403">
    <property type="entry name" value="Ankyrin repeat"/>
    <property type="match status" value="1"/>
</dbReference>
<feature type="domain" description="Nephrocystin 3-like N-terminal" evidence="5">
    <location>
        <begin position="708"/>
        <end position="889"/>
    </location>
</feature>
<dbReference type="Gene3D" id="3.40.50.300">
    <property type="entry name" value="P-loop containing nucleotide triphosphate hydrolases"/>
    <property type="match status" value="1"/>
</dbReference>
<dbReference type="Pfam" id="PF12796">
    <property type="entry name" value="Ank_2"/>
    <property type="match status" value="2"/>
</dbReference>
<dbReference type="Gene3D" id="3.40.50.1820">
    <property type="entry name" value="alpha/beta hydrolase"/>
    <property type="match status" value="2"/>
</dbReference>
<dbReference type="Gene3D" id="1.25.40.20">
    <property type="entry name" value="Ankyrin repeat-containing domain"/>
    <property type="match status" value="2"/>
</dbReference>
<dbReference type="InterPro" id="IPR056884">
    <property type="entry name" value="NPHP3-like_N"/>
</dbReference>
<dbReference type="InterPro" id="IPR029058">
    <property type="entry name" value="AB_hydrolase_fold"/>
</dbReference>
<evidence type="ECO:0000256" key="1">
    <source>
        <dbReference type="ARBA" id="ARBA00022737"/>
    </source>
</evidence>
<evidence type="ECO:0000313" key="7">
    <source>
        <dbReference type="Proteomes" id="UP000766486"/>
    </source>
</evidence>
<evidence type="ECO:0000256" key="3">
    <source>
        <dbReference type="PROSITE-ProRule" id="PRU00023"/>
    </source>
</evidence>
<keyword evidence="1" id="KW-0677">Repeat</keyword>
<keyword evidence="2 3" id="KW-0040">ANK repeat</keyword>
<feature type="region of interest" description="Disordered" evidence="4">
    <location>
        <begin position="385"/>
        <end position="414"/>
    </location>
</feature>
<dbReference type="PROSITE" id="PS50088">
    <property type="entry name" value="ANK_REPEAT"/>
    <property type="match status" value="6"/>
</dbReference>
<dbReference type="SUPFAM" id="SSF53474">
    <property type="entry name" value="alpha/beta-Hydrolases"/>
    <property type="match status" value="2"/>
</dbReference>
<dbReference type="Pfam" id="PF24883">
    <property type="entry name" value="NPHP3_N"/>
    <property type="match status" value="1"/>
</dbReference>
<feature type="repeat" description="ANK" evidence="3">
    <location>
        <begin position="1643"/>
        <end position="1675"/>
    </location>
</feature>